<dbReference type="InterPro" id="IPR029058">
    <property type="entry name" value="AB_hydrolase_fold"/>
</dbReference>
<dbReference type="Pfam" id="PF12146">
    <property type="entry name" value="Hydrolase_4"/>
    <property type="match status" value="1"/>
</dbReference>
<dbReference type="InterPro" id="IPR022742">
    <property type="entry name" value="Hydrolase_4"/>
</dbReference>
<dbReference type="AlphaFoldDB" id="A0A3Q9G5D8"/>
<feature type="domain" description="Serine aminopeptidase S33" evidence="1">
    <location>
        <begin position="11"/>
        <end position="249"/>
    </location>
</feature>
<dbReference type="EMBL" id="CP034593">
    <property type="protein sequence ID" value="AZQ77820.1"/>
    <property type="molecule type" value="Genomic_DNA"/>
</dbReference>
<dbReference type="PANTHER" id="PTHR11614">
    <property type="entry name" value="PHOSPHOLIPASE-RELATED"/>
    <property type="match status" value="1"/>
</dbReference>
<dbReference type="OrthoDB" id="9806902at2"/>
<protein>
    <submittedName>
        <fullName evidence="2">Alpha/beta fold hydrolase</fullName>
    </submittedName>
</protein>
<dbReference type="KEGG" id="flh:EJ997_11195"/>
<keyword evidence="3" id="KW-1185">Reference proteome</keyword>
<sequence>MELRHVIAVGEPRSTVLLLHGFGEHSARYSHIIEIFAEAGYDVFSYDQAGHGRAAGPRAQVDMPELLKDHRAARAEVMARTRTDTLVLFGHSMGGLITGMSALIDPRGVDAVVLSGPAFRQFPEVAPIIAKIGYGLSRFLPSIPITNIDTKDLSRDPFVVRAYERDPLVHHGWVPMLTGTSMAVHGRKALDNASVWKKGLPLYVVHGEDDQIANIEGSREFVASVRDSGSPAELVTVPAGFHEVLNEPDSEQVVEDIIQWLNNRV</sequence>
<evidence type="ECO:0000259" key="1">
    <source>
        <dbReference type="Pfam" id="PF12146"/>
    </source>
</evidence>
<evidence type="ECO:0000313" key="3">
    <source>
        <dbReference type="Proteomes" id="UP000280344"/>
    </source>
</evidence>
<evidence type="ECO:0000313" key="2">
    <source>
        <dbReference type="EMBL" id="AZQ77820.1"/>
    </source>
</evidence>
<keyword evidence="2" id="KW-0378">Hydrolase</keyword>
<dbReference type="InterPro" id="IPR000073">
    <property type="entry name" value="AB_hydrolase_1"/>
</dbReference>
<name>A0A3Q9G5D8_9ACTO</name>
<dbReference type="InterPro" id="IPR051044">
    <property type="entry name" value="MAG_DAG_Lipase"/>
</dbReference>
<dbReference type="PRINTS" id="PR00111">
    <property type="entry name" value="ABHYDROLASE"/>
</dbReference>
<dbReference type="GO" id="GO:0016787">
    <property type="term" value="F:hydrolase activity"/>
    <property type="evidence" value="ECO:0007669"/>
    <property type="project" value="UniProtKB-KW"/>
</dbReference>
<proteinExistence type="predicted"/>
<dbReference type="SUPFAM" id="SSF53474">
    <property type="entry name" value="alpha/beta-Hydrolases"/>
    <property type="match status" value="1"/>
</dbReference>
<accession>A0A3Q9G5D8</accession>
<dbReference type="Gene3D" id="3.40.50.1820">
    <property type="entry name" value="alpha/beta hydrolase"/>
    <property type="match status" value="1"/>
</dbReference>
<dbReference type="RefSeq" id="WP_126704623.1">
    <property type="nucleotide sequence ID" value="NZ_CP034593.1"/>
</dbReference>
<dbReference type="Proteomes" id="UP000280344">
    <property type="component" value="Chromosome"/>
</dbReference>
<gene>
    <name evidence="2" type="ORF">EJ997_11195</name>
</gene>
<reference evidence="2 3" key="1">
    <citation type="submission" date="2018-12" db="EMBL/GenBank/DDBJ databases">
        <title>Complete genome sequence of Flaviflexus sp. H23T48.</title>
        <authorList>
            <person name="Bae J.-W."/>
            <person name="Lee J.-Y."/>
        </authorList>
    </citation>
    <scope>NUCLEOTIDE SEQUENCE [LARGE SCALE GENOMIC DNA]</scope>
    <source>
        <strain evidence="2 3">H23T48</strain>
    </source>
</reference>
<organism evidence="2 3">
    <name type="scientific">Flaviflexus ciconiae</name>
    <dbReference type="NCBI Taxonomy" id="2496867"/>
    <lineage>
        <taxon>Bacteria</taxon>
        <taxon>Bacillati</taxon>
        <taxon>Actinomycetota</taxon>
        <taxon>Actinomycetes</taxon>
        <taxon>Actinomycetales</taxon>
        <taxon>Actinomycetaceae</taxon>
        <taxon>Flaviflexus</taxon>
    </lineage>
</organism>